<dbReference type="GO" id="GO:0000978">
    <property type="term" value="F:RNA polymerase II cis-regulatory region sequence-specific DNA binding"/>
    <property type="evidence" value="ECO:0007669"/>
    <property type="project" value="TreeGrafter"/>
</dbReference>
<accession>A0A453P9B8</accession>
<dbReference type="InterPro" id="IPR011598">
    <property type="entry name" value="bHLH_dom"/>
</dbReference>
<evidence type="ECO:0000256" key="1">
    <source>
        <dbReference type="ARBA" id="ARBA00004123"/>
    </source>
</evidence>
<dbReference type="CDD" id="cd11393">
    <property type="entry name" value="bHLH_AtbHLH_like"/>
    <property type="match status" value="1"/>
</dbReference>
<dbReference type="PANTHER" id="PTHR16223">
    <property type="entry name" value="TRANSCRIPTION FACTOR BHLH83-RELATED"/>
    <property type="match status" value="1"/>
</dbReference>
<protein>
    <recommendedName>
        <fullName evidence="6">BHLH domain-containing protein</fullName>
    </recommendedName>
</protein>
<dbReference type="GO" id="GO:0005634">
    <property type="term" value="C:nucleus"/>
    <property type="evidence" value="ECO:0007669"/>
    <property type="project" value="UniProtKB-SubCell"/>
</dbReference>
<keyword evidence="4" id="KW-0804">Transcription</keyword>
<dbReference type="InterPro" id="IPR045843">
    <property type="entry name" value="IND-like"/>
</dbReference>
<reference evidence="7" key="3">
    <citation type="journal article" date="2017" name="Nature">
        <title>Genome sequence of the progenitor of the wheat D genome Aegilops tauschii.</title>
        <authorList>
            <person name="Luo M.C."/>
            <person name="Gu Y.Q."/>
            <person name="Puiu D."/>
            <person name="Wang H."/>
            <person name="Twardziok S.O."/>
            <person name="Deal K.R."/>
            <person name="Huo N."/>
            <person name="Zhu T."/>
            <person name="Wang L."/>
            <person name="Wang Y."/>
            <person name="McGuire P.E."/>
            <person name="Liu S."/>
            <person name="Long H."/>
            <person name="Ramasamy R.K."/>
            <person name="Rodriguez J.C."/>
            <person name="Van S.L."/>
            <person name="Yuan L."/>
            <person name="Wang Z."/>
            <person name="Xia Z."/>
            <person name="Xiao L."/>
            <person name="Anderson O.D."/>
            <person name="Ouyang S."/>
            <person name="Liang Y."/>
            <person name="Zimin A.V."/>
            <person name="Pertea G."/>
            <person name="Qi P."/>
            <person name="Bennetzen J.L."/>
            <person name="Dai X."/>
            <person name="Dawson M.W."/>
            <person name="Muller H.G."/>
            <person name="Kugler K."/>
            <person name="Rivarola-Duarte L."/>
            <person name="Spannagl M."/>
            <person name="Mayer K.F.X."/>
            <person name="Lu F.H."/>
            <person name="Bevan M.W."/>
            <person name="Leroy P."/>
            <person name="Li P."/>
            <person name="You F.M."/>
            <person name="Sun Q."/>
            <person name="Liu Z."/>
            <person name="Lyons E."/>
            <person name="Wicker T."/>
            <person name="Salzberg S.L."/>
            <person name="Devos K.M."/>
            <person name="Dvorak J."/>
        </authorList>
    </citation>
    <scope>NUCLEOTIDE SEQUENCE [LARGE SCALE GENOMIC DNA]</scope>
    <source>
        <strain evidence="7">cv. AL8/78</strain>
    </source>
</reference>
<dbReference type="GO" id="GO:0046983">
    <property type="term" value="F:protein dimerization activity"/>
    <property type="evidence" value="ECO:0007669"/>
    <property type="project" value="InterPro"/>
</dbReference>
<keyword evidence="8" id="KW-1185">Reference proteome</keyword>
<dbReference type="PANTHER" id="PTHR16223:SF362">
    <property type="entry name" value="OS02G0671300 PROTEIN"/>
    <property type="match status" value="1"/>
</dbReference>
<proteinExistence type="inferred from homology"/>
<dbReference type="Gramene" id="AET6Gv20656700.3">
    <property type="protein sequence ID" value="AET6Gv20656700.3"/>
    <property type="gene ID" value="AET6Gv20656700"/>
</dbReference>
<name>A0A453P9B8_AEGTS</name>
<evidence type="ECO:0000259" key="6">
    <source>
        <dbReference type="PROSITE" id="PS50888"/>
    </source>
</evidence>
<dbReference type="PROSITE" id="PS50888">
    <property type="entry name" value="BHLH"/>
    <property type="match status" value="1"/>
</dbReference>
<feature type="domain" description="BHLH" evidence="6">
    <location>
        <begin position="1"/>
        <end position="43"/>
    </location>
</feature>
<evidence type="ECO:0000313" key="8">
    <source>
        <dbReference type="Proteomes" id="UP000015105"/>
    </source>
</evidence>
<keyword evidence="5" id="KW-0539">Nucleus</keyword>
<evidence type="ECO:0000256" key="3">
    <source>
        <dbReference type="ARBA" id="ARBA00023015"/>
    </source>
</evidence>
<evidence type="ECO:0000256" key="5">
    <source>
        <dbReference type="ARBA" id="ARBA00023242"/>
    </source>
</evidence>
<dbReference type="EnsemblPlants" id="AET6Gv20656700.3">
    <property type="protein sequence ID" value="AET6Gv20656700.3"/>
    <property type="gene ID" value="AET6Gv20656700"/>
</dbReference>
<reference evidence="8" key="1">
    <citation type="journal article" date="2014" name="Science">
        <title>Ancient hybridizations among the ancestral genomes of bread wheat.</title>
        <authorList>
            <consortium name="International Wheat Genome Sequencing Consortium,"/>
            <person name="Marcussen T."/>
            <person name="Sandve S.R."/>
            <person name="Heier L."/>
            <person name="Spannagl M."/>
            <person name="Pfeifer M."/>
            <person name="Jakobsen K.S."/>
            <person name="Wulff B.B."/>
            <person name="Steuernagel B."/>
            <person name="Mayer K.F."/>
            <person name="Olsen O.A."/>
        </authorList>
    </citation>
    <scope>NUCLEOTIDE SEQUENCE [LARGE SCALE GENOMIC DNA]</scope>
    <source>
        <strain evidence="8">cv. AL8/78</strain>
    </source>
</reference>
<comment type="similarity">
    <text evidence="2">Belongs to the bHLH protein family.</text>
</comment>
<reference evidence="8" key="2">
    <citation type="journal article" date="2017" name="Nat. Plants">
        <title>The Aegilops tauschii genome reveals multiple impacts of transposons.</title>
        <authorList>
            <person name="Zhao G."/>
            <person name="Zou C."/>
            <person name="Li K."/>
            <person name="Wang K."/>
            <person name="Li T."/>
            <person name="Gao L."/>
            <person name="Zhang X."/>
            <person name="Wang H."/>
            <person name="Yang Z."/>
            <person name="Liu X."/>
            <person name="Jiang W."/>
            <person name="Mao L."/>
            <person name="Kong X."/>
            <person name="Jiao Y."/>
            <person name="Jia J."/>
        </authorList>
    </citation>
    <scope>NUCLEOTIDE SEQUENCE [LARGE SCALE GENOMIC DNA]</scope>
    <source>
        <strain evidence="8">cv. AL8/78</strain>
    </source>
</reference>
<dbReference type="AlphaFoldDB" id="A0A453P9B8"/>
<reference evidence="7" key="5">
    <citation type="journal article" date="2021" name="G3 (Bethesda)">
        <title>Aegilops tauschii genome assembly Aet v5.0 features greater sequence contiguity and improved annotation.</title>
        <authorList>
            <person name="Wang L."/>
            <person name="Zhu T."/>
            <person name="Rodriguez J.C."/>
            <person name="Deal K.R."/>
            <person name="Dubcovsky J."/>
            <person name="McGuire P.E."/>
            <person name="Lux T."/>
            <person name="Spannagl M."/>
            <person name="Mayer K.F.X."/>
            <person name="Baldrich P."/>
            <person name="Meyers B.C."/>
            <person name="Huo N."/>
            <person name="Gu Y.Q."/>
            <person name="Zhou H."/>
            <person name="Devos K.M."/>
            <person name="Bennetzen J.L."/>
            <person name="Unver T."/>
            <person name="Budak H."/>
            <person name="Gulick P.J."/>
            <person name="Galiba G."/>
            <person name="Kalapos B."/>
            <person name="Nelson D.R."/>
            <person name="Li P."/>
            <person name="You F.M."/>
            <person name="Luo M.C."/>
            <person name="Dvorak J."/>
        </authorList>
    </citation>
    <scope>NUCLEOTIDE SEQUENCE [LARGE SCALE GENOMIC DNA]</scope>
    <source>
        <strain evidence="7">cv. AL8/78</strain>
    </source>
</reference>
<dbReference type="Gene3D" id="4.10.280.10">
    <property type="entry name" value="Helix-loop-helix DNA-binding domain"/>
    <property type="match status" value="1"/>
</dbReference>
<organism evidence="7 8">
    <name type="scientific">Aegilops tauschii subsp. strangulata</name>
    <name type="common">Goatgrass</name>
    <dbReference type="NCBI Taxonomy" id="200361"/>
    <lineage>
        <taxon>Eukaryota</taxon>
        <taxon>Viridiplantae</taxon>
        <taxon>Streptophyta</taxon>
        <taxon>Embryophyta</taxon>
        <taxon>Tracheophyta</taxon>
        <taxon>Spermatophyta</taxon>
        <taxon>Magnoliopsida</taxon>
        <taxon>Liliopsida</taxon>
        <taxon>Poales</taxon>
        <taxon>Poaceae</taxon>
        <taxon>BOP clade</taxon>
        <taxon>Pooideae</taxon>
        <taxon>Triticodae</taxon>
        <taxon>Triticeae</taxon>
        <taxon>Triticinae</taxon>
        <taxon>Aegilops</taxon>
    </lineage>
</organism>
<dbReference type="Proteomes" id="UP000015105">
    <property type="component" value="Chromosome 6D"/>
</dbReference>
<reference evidence="7" key="4">
    <citation type="submission" date="2019-03" db="UniProtKB">
        <authorList>
            <consortium name="EnsemblPlants"/>
        </authorList>
    </citation>
    <scope>IDENTIFICATION</scope>
</reference>
<dbReference type="SUPFAM" id="SSF47459">
    <property type="entry name" value="HLH, helix-loop-helix DNA-binding domain"/>
    <property type="match status" value="1"/>
</dbReference>
<comment type="subcellular location">
    <subcellularLocation>
        <location evidence="1">Nucleus</location>
    </subcellularLocation>
</comment>
<evidence type="ECO:0000313" key="7">
    <source>
        <dbReference type="EnsemblPlants" id="AET6Gv20656700.3"/>
    </source>
</evidence>
<dbReference type="InterPro" id="IPR036638">
    <property type="entry name" value="HLH_DNA-bd_sf"/>
</dbReference>
<evidence type="ECO:0000256" key="2">
    <source>
        <dbReference type="ARBA" id="ARBA00005510"/>
    </source>
</evidence>
<dbReference type="GO" id="GO:0000981">
    <property type="term" value="F:DNA-binding transcription factor activity, RNA polymerase II-specific"/>
    <property type="evidence" value="ECO:0007669"/>
    <property type="project" value="TreeGrafter"/>
</dbReference>
<evidence type="ECO:0000256" key="4">
    <source>
        <dbReference type="ARBA" id="ARBA00023163"/>
    </source>
</evidence>
<dbReference type="InterPro" id="IPR045239">
    <property type="entry name" value="bHLH95_bHLH"/>
</dbReference>
<sequence>MQQPVPKVKLGEKITALQQIVSPFGKTDTASVLFETIKYIKFLHEQVQLLSEPYTNASRNKGNCNNLLPWGDRAEASKGEGEHDLRERGLCLVPVSWTPEVYRDGNAMDYWTPAYRGCLYR</sequence>
<keyword evidence="3" id="KW-0805">Transcription regulation</keyword>